<gene>
    <name evidence="1" type="ORF">A2991_01205</name>
</gene>
<sequence length="128" mass="14003">MREREFRKHLAIERDVVALQAGNEGVIRDAVRAGSRVDADIPERPKVPFSAPSVAVLIGPGLHECLLGRTRSGFAAPAIALRPFEQSFALPCFGSPSFDSRHANFPSERLRGAGKLSILSRVEGLHYR</sequence>
<evidence type="ECO:0000313" key="1">
    <source>
        <dbReference type="EMBL" id="OHA54042.1"/>
    </source>
</evidence>
<evidence type="ECO:0000313" key="2">
    <source>
        <dbReference type="Proteomes" id="UP000177865"/>
    </source>
</evidence>
<reference evidence="1 2" key="1">
    <citation type="journal article" date="2016" name="Nat. Commun.">
        <title>Thousands of microbial genomes shed light on interconnected biogeochemical processes in an aquifer system.</title>
        <authorList>
            <person name="Anantharaman K."/>
            <person name="Brown C.T."/>
            <person name="Hug L.A."/>
            <person name="Sharon I."/>
            <person name="Castelle C.J."/>
            <person name="Probst A.J."/>
            <person name="Thomas B.C."/>
            <person name="Singh A."/>
            <person name="Wilkins M.J."/>
            <person name="Karaoz U."/>
            <person name="Brodie E.L."/>
            <person name="Williams K.H."/>
            <person name="Hubbard S.S."/>
            <person name="Banfield J.F."/>
        </authorList>
    </citation>
    <scope>NUCLEOTIDE SEQUENCE [LARGE SCALE GENOMIC DNA]</scope>
</reference>
<protein>
    <submittedName>
        <fullName evidence="1">Uncharacterized protein</fullName>
    </submittedName>
</protein>
<comment type="caution">
    <text evidence="1">The sequence shown here is derived from an EMBL/GenBank/DDBJ whole genome shotgun (WGS) entry which is preliminary data.</text>
</comment>
<proteinExistence type="predicted"/>
<name>A0A1G2Q2I5_9BACT</name>
<organism evidence="1 2">
    <name type="scientific">Candidatus Terrybacteria bacterium RIFCSPLOWO2_01_FULL_58_14</name>
    <dbReference type="NCBI Taxonomy" id="1802369"/>
    <lineage>
        <taxon>Bacteria</taxon>
        <taxon>Candidatus Terryibacteriota</taxon>
    </lineage>
</organism>
<dbReference type="EMBL" id="MHSZ01000003">
    <property type="protein sequence ID" value="OHA54042.1"/>
    <property type="molecule type" value="Genomic_DNA"/>
</dbReference>
<accession>A0A1G2Q2I5</accession>
<dbReference type="Proteomes" id="UP000177865">
    <property type="component" value="Unassembled WGS sequence"/>
</dbReference>
<dbReference type="AlphaFoldDB" id="A0A1G2Q2I5"/>